<sequence length="153" mass="16676">MVSYCRLTPLTGVDLPKTDSSRDLVVVDAAEKSSTGSWIRNERWVLEASGPKPHPPEEPLRSTDVAASPSITPLGASRRGTPHQCCFPAPRQGVEKELCFCVLSIFSSGKGYRFSDDGRFFPALVDGERRANLVGCEVYRSGCPFLALCRGVK</sequence>
<protein>
    <submittedName>
        <fullName evidence="2">Uncharacterized protein</fullName>
    </submittedName>
</protein>
<dbReference type="EMBL" id="JAINDJ010000004">
    <property type="protein sequence ID" value="KAG9448820.1"/>
    <property type="molecule type" value="Genomic_DNA"/>
</dbReference>
<accession>A0AAV7EJ04</accession>
<organism evidence="2 3">
    <name type="scientific">Aristolochia fimbriata</name>
    <name type="common">White veined hardy Dutchman's pipe vine</name>
    <dbReference type="NCBI Taxonomy" id="158543"/>
    <lineage>
        <taxon>Eukaryota</taxon>
        <taxon>Viridiplantae</taxon>
        <taxon>Streptophyta</taxon>
        <taxon>Embryophyta</taxon>
        <taxon>Tracheophyta</taxon>
        <taxon>Spermatophyta</taxon>
        <taxon>Magnoliopsida</taxon>
        <taxon>Magnoliidae</taxon>
        <taxon>Piperales</taxon>
        <taxon>Aristolochiaceae</taxon>
        <taxon>Aristolochia</taxon>
    </lineage>
</organism>
<reference evidence="2 3" key="1">
    <citation type="submission" date="2021-07" db="EMBL/GenBank/DDBJ databases">
        <title>The Aristolochia fimbriata genome: insights into angiosperm evolution, floral development and chemical biosynthesis.</title>
        <authorList>
            <person name="Jiao Y."/>
        </authorList>
    </citation>
    <scope>NUCLEOTIDE SEQUENCE [LARGE SCALE GENOMIC DNA]</scope>
    <source>
        <strain evidence="2">IBCAS-2021</strain>
        <tissue evidence="2">Leaf</tissue>
    </source>
</reference>
<evidence type="ECO:0000313" key="2">
    <source>
        <dbReference type="EMBL" id="KAG9448820.1"/>
    </source>
</evidence>
<keyword evidence="3" id="KW-1185">Reference proteome</keyword>
<evidence type="ECO:0000256" key="1">
    <source>
        <dbReference type="SAM" id="MobiDB-lite"/>
    </source>
</evidence>
<comment type="caution">
    <text evidence="2">The sequence shown here is derived from an EMBL/GenBank/DDBJ whole genome shotgun (WGS) entry which is preliminary data.</text>
</comment>
<proteinExistence type="predicted"/>
<evidence type="ECO:0000313" key="3">
    <source>
        <dbReference type="Proteomes" id="UP000825729"/>
    </source>
</evidence>
<gene>
    <name evidence="2" type="ORF">H6P81_008785</name>
</gene>
<feature type="region of interest" description="Disordered" evidence="1">
    <location>
        <begin position="48"/>
        <end position="69"/>
    </location>
</feature>
<dbReference type="Proteomes" id="UP000825729">
    <property type="component" value="Unassembled WGS sequence"/>
</dbReference>
<name>A0AAV7EJ04_ARIFI</name>
<dbReference type="AlphaFoldDB" id="A0AAV7EJ04"/>